<dbReference type="SUPFAM" id="SSF100934">
    <property type="entry name" value="Heat shock protein 70kD (HSP70), C-terminal subdomain"/>
    <property type="match status" value="1"/>
</dbReference>
<protein>
    <submittedName>
        <fullName evidence="4">Adenosinetriphosphatase</fullName>
    </submittedName>
</protein>
<dbReference type="InterPro" id="IPR029048">
    <property type="entry name" value="HSP70_C_sf"/>
</dbReference>
<reference evidence="4" key="1">
    <citation type="submission" date="2023-02" db="EMBL/GenBank/DDBJ databases">
        <title>Genome of toxic invasive species Heracleum sosnowskyi carries increased number of genes despite the absence of recent whole-genome duplications.</title>
        <authorList>
            <person name="Schelkunov M."/>
            <person name="Shtratnikova V."/>
            <person name="Makarenko M."/>
            <person name="Klepikova A."/>
            <person name="Omelchenko D."/>
            <person name="Novikova G."/>
            <person name="Obukhova E."/>
            <person name="Bogdanov V."/>
            <person name="Penin A."/>
            <person name="Logacheva M."/>
        </authorList>
    </citation>
    <scope>NUCLEOTIDE SEQUENCE</scope>
    <source>
        <strain evidence="4">Hsosn_3</strain>
        <tissue evidence="4">Leaf</tissue>
    </source>
</reference>
<feature type="compositionally biased region" description="Gly residues" evidence="3">
    <location>
        <begin position="88"/>
        <end position="105"/>
    </location>
</feature>
<evidence type="ECO:0000313" key="5">
    <source>
        <dbReference type="Proteomes" id="UP001237642"/>
    </source>
</evidence>
<comment type="caution">
    <text evidence="4">The sequence shown here is derived from an EMBL/GenBank/DDBJ whole genome shotgun (WGS) entry which is preliminary data.</text>
</comment>
<dbReference type="Gene3D" id="1.20.1270.10">
    <property type="match status" value="1"/>
</dbReference>
<gene>
    <name evidence="4" type="ORF">POM88_001723</name>
</gene>
<dbReference type="FunFam" id="1.20.1270.10:FF:000001">
    <property type="entry name" value="Molecular chaperone DnaK"/>
    <property type="match status" value="1"/>
</dbReference>
<evidence type="ECO:0000313" key="4">
    <source>
        <dbReference type="EMBL" id="KAK1402118.1"/>
    </source>
</evidence>
<reference evidence="4" key="2">
    <citation type="submission" date="2023-05" db="EMBL/GenBank/DDBJ databases">
        <authorList>
            <person name="Schelkunov M.I."/>
        </authorList>
    </citation>
    <scope>NUCLEOTIDE SEQUENCE</scope>
    <source>
        <strain evidence="4">Hsosn_3</strain>
        <tissue evidence="4">Leaf</tissue>
    </source>
</reference>
<evidence type="ECO:0000256" key="2">
    <source>
        <dbReference type="ARBA" id="ARBA00022840"/>
    </source>
</evidence>
<keyword evidence="1" id="KW-0547">Nucleotide-binding</keyword>
<dbReference type="Proteomes" id="UP001237642">
    <property type="component" value="Unassembled WGS sequence"/>
</dbReference>
<dbReference type="AlphaFoldDB" id="A0AAD8JFH3"/>
<proteinExistence type="predicted"/>
<name>A0AAD8JFH3_9APIA</name>
<feature type="region of interest" description="Disordered" evidence="3">
    <location>
        <begin position="81"/>
        <end position="119"/>
    </location>
</feature>
<dbReference type="InterPro" id="IPR013126">
    <property type="entry name" value="Hsp_70_fam"/>
</dbReference>
<dbReference type="GO" id="GO:0005524">
    <property type="term" value="F:ATP binding"/>
    <property type="evidence" value="ECO:0007669"/>
    <property type="project" value="UniProtKB-KW"/>
</dbReference>
<keyword evidence="2" id="KW-0067">ATP-binding</keyword>
<organism evidence="4 5">
    <name type="scientific">Heracleum sosnowskyi</name>
    <dbReference type="NCBI Taxonomy" id="360622"/>
    <lineage>
        <taxon>Eukaryota</taxon>
        <taxon>Viridiplantae</taxon>
        <taxon>Streptophyta</taxon>
        <taxon>Embryophyta</taxon>
        <taxon>Tracheophyta</taxon>
        <taxon>Spermatophyta</taxon>
        <taxon>Magnoliopsida</taxon>
        <taxon>eudicotyledons</taxon>
        <taxon>Gunneridae</taxon>
        <taxon>Pentapetalae</taxon>
        <taxon>asterids</taxon>
        <taxon>campanulids</taxon>
        <taxon>Apiales</taxon>
        <taxon>Apiaceae</taxon>
        <taxon>Apioideae</taxon>
        <taxon>apioid superclade</taxon>
        <taxon>Tordylieae</taxon>
        <taxon>Tordyliinae</taxon>
        <taxon>Heracleum</taxon>
    </lineage>
</organism>
<evidence type="ECO:0000256" key="3">
    <source>
        <dbReference type="SAM" id="MobiDB-lite"/>
    </source>
</evidence>
<dbReference type="EMBL" id="JAUIZM010000001">
    <property type="protein sequence ID" value="KAK1402118.1"/>
    <property type="molecule type" value="Genomic_DNA"/>
</dbReference>
<sequence length="119" mass="12428">MVREAEMDAKKDQERKALIDAKNTADTTAYSVGKSLNEYKDKIPAEVASEIEAAVADSKKASGGDSVEEIQSKIDAANKTISKIGEHMSGGGSAGGSSSSGGLQGGYQPPETEYEEVNK</sequence>
<keyword evidence="5" id="KW-1185">Reference proteome</keyword>
<accession>A0AAD8JFH3</accession>
<dbReference type="GO" id="GO:0140662">
    <property type="term" value="F:ATP-dependent protein folding chaperone"/>
    <property type="evidence" value="ECO:0007669"/>
    <property type="project" value="InterPro"/>
</dbReference>
<dbReference type="Pfam" id="PF00012">
    <property type="entry name" value="HSP70"/>
    <property type="match status" value="1"/>
</dbReference>
<evidence type="ECO:0000256" key="1">
    <source>
        <dbReference type="ARBA" id="ARBA00022741"/>
    </source>
</evidence>